<organism evidence="1 2">
    <name type="scientific">Allacma fusca</name>
    <dbReference type="NCBI Taxonomy" id="39272"/>
    <lineage>
        <taxon>Eukaryota</taxon>
        <taxon>Metazoa</taxon>
        <taxon>Ecdysozoa</taxon>
        <taxon>Arthropoda</taxon>
        <taxon>Hexapoda</taxon>
        <taxon>Collembola</taxon>
        <taxon>Symphypleona</taxon>
        <taxon>Sminthuridae</taxon>
        <taxon>Allacma</taxon>
    </lineage>
</organism>
<sequence>MTCFDRPSEDGVLSSLPGCLVWSDPHFVKLVRSKGQTGPLVWFSFSDLTGPRTIVQKTIKELGPGPHTGLIASGMVKLLDQTGPGTFIIAPDQTLGITKSYAV</sequence>
<gene>
    <name evidence="1" type="ORF">AFUS01_LOCUS45647</name>
</gene>
<keyword evidence="2" id="KW-1185">Reference proteome</keyword>
<accession>A0A8J2PTI8</accession>
<proteinExistence type="predicted"/>
<name>A0A8J2PTI8_9HEXA</name>
<reference evidence="1" key="1">
    <citation type="submission" date="2021-06" db="EMBL/GenBank/DDBJ databases">
        <authorList>
            <person name="Hodson N. C."/>
            <person name="Mongue J. A."/>
            <person name="Jaron S. K."/>
        </authorList>
    </citation>
    <scope>NUCLEOTIDE SEQUENCE</scope>
</reference>
<protein>
    <submittedName>
        <fullName evidence="1">Uncharacterized protein</fullName>
    </submittedName>
</protein>
<dbReference type="AlphaFoldDB" id="A0A8J2PTI8"/>
<evidence type="ECO:0000313" key="2">
    <source>
        <dbReference type="Proteomes" id="UP000708208"/>
    </source>
</evidence>
<comment type="caution">
    <text evidence="1">The sequence shown here is derived from an EMBL/GenBank/DDBJ whole genome shotgun (WGS) entry which is preliminary data.</text>
</comment>
<dbReference type="Proteomes" id="UP000708208">
    <property type="component" value="Unassembled WGS sequence"/>
</dbReference>
<evidence type="ECO:0000313" key="1">
    <source>
        <dbReference type="EMBL" id="CAG7836400.1"/>
    </source>
</evidence>
<dbReference type="EMBL" id="CAJVCH010571011">
    <property type="protein sequence ID" value="CAG7836400.1"/>
    <property type="molecule type" value="Genomic_DNA"/>
</dbReference>